<comment type="function">
    <text evidence="8 10 11">Involved in peptidoglycan biosynthesis. Transports lipid-linked peptidoglycan precursors from the inner to the outer leaflet of the cytoplasmic membrane.</text>
</comment>
<feature type="transmembrane region" description="Helical" evidence="10">
    <location>
        <begin position="291"/>
        <end position="312"/>
    </location>
</feature>
<evidence type="ECO:0000256" key="10">
    <source>
        <dbReference type="HAMAP-Rule" id="MF_02078"/>
    </source>
</evidence>
<keyword evidence="2 10" id="KW-1003">Cell membrane</keyword>
<dbReference type="PRINTS" id="PR01806">
    <property type="entry name" value="VIRFACTRMVIN"/>
</dbReference>
<protein>
    <recommendedName>
        <fullName evidence="10">Probable lipid II flippase MurJ</fullName>
    </recommendedName>
</protein>
<comment type="similarity">
    <text evidence="9 10 11">Belongs to the MurJ/MviN family.</text>
</comment>
<proteinExistence type="inferred from homology"/>
<dbReference type="GO" id="GO:0009252">
    <property type="term" value="P:peptidoglycan biosynthetic process"/>
    <property type="evidence" value="ECO:0007669"/>
    <property type="project" value="UniProtKB-UniRule"/>
</dbReference>
<dbReference type="Proteomes" id="UP001228113">
    <property type="component" value="Chromosome"/>
</dbReference>
<comment type="subcellular location">
    <subcellularLocation>
        <location evidence="1 10">Cell membrane</location>
        <topology evidence="1 10">Multi-pass membrane protein</topology>
    </subcellularLocation>
</comment>
<evidence type="ECO:0000256" key="3">
    <source>
        <dbReference type="ARBA" id="ARBA00022692"/>
    </source>
</evidence>
<dbReference type="EMBL" id="AP027081">
    <property type="protein sequence ID" value="BDU75648.1"/>
    <property type="molecule type" value="Genomic_DNA"/>
</dbReference>
<dbReference type="HAMAP" id="MF_02078">
    <property type="entry name" value="MurJ_MviN"/>
    <property type="match status" value="1"/>
</dbReference>
<feature type="transmembrane region" description="Helical" evidence="10">
    <location>
        <begin position="428"/>
        <end position="446"/>
    </location>
</feature>
<dbReference type="GO" id="GO:0015648">
    <property type="term" value="F:lipid-linked peptidoglycan transporter activity"/>
    <property type="evidence" value="ECO:0007669"/>
    <property type="project" value="UniProtKB-UniRule"/>
</dbReference>
<feature type="transmembrane region" description="Helical" evidence="10">
    <location>
        <begin position="363"/>
        <end position="382"/>
    </location>
</feature>
<feature type="transmembrane region" description="Helical" evidence="10">
    <location>
        <begin position="139"/>
        <end position="160"/>
    </location>
</feature>
<dbReference type="NCBIfam" id="TIGR01695">
    <property type="entry name" value="murJ_mviN"/>
    <property type="match status" value="1"/>
</dbReference>
<feature type="transmembrane region" description="Helical" evidence="10">
    <location>
        <begin position="75"/>
        <end position="97"/>
    </location>
</feature>
<dbReference type="RefSeq" id="WP_243331283.1">
    <property type="nucleotide sequence ID" value="NZ_AP027081.1"/>
</dbReference>
<keyword evidence="7 10" id="KW-0472">Membrane</keyword>
<evidence type="ECO:0000256" key="6">
    <source>
        <dbReference type="ARBA" id="ARBA00022989"/>
    </source>
</evidence>
<dbReference type="InterPro" id="IPR051050">
    <property type="entry name" value="Lipid_II_flippase_MurJ/MviN"/>
</dbReference>
<dbReference type="Pfam" id="PF03023">
    <property type="entry name" value="MurJ"/>
    <property type="match status" value="1"/>
</dbReference>
<name>A0AA48HC99_9BACT</name>
<dbReference type="AlphaFoldDB" id="A0AA48HC99"/>
<feature type="transmembrane region" description="Helical" evidence="10">
    <location>
        <begin position="333"/>
        <end position="357"/>
    </location>
</feature>
<keyword evidence="5 10" id="KW-0573">Peptidoglycan synthesis</keyword>
<dbReference type="PANTHER" id="PTHR47019">
    <property type="entry name" value="LIPID II FLIPPASE MURJ"/>
    <property type="match status" value="1"/>
</dbReference>
<gene>
    <name evidence="12" type="primary">mviN</name>
    <name evidence="10" type="synonym">murJ</name>
    <name evidence="12" type="ORF">METESE_06060</name>
</gene>
<feature type="transmembrane region" description="Helical" evidence="10">
    <location>
        <begin position="201"/>
        <end position="225"/>
    </location>
</feature>
<organism evidence="12 13">
    <name type="scientific">Mesoterricola sediminis</name>
    <dbReference type="NCBI Taxonomy" id="2927980"/>
    <lineage>
        <taxon>Bacteria</taxon>
        <taxon>Pseudomonadati</taxon>
        <taxon>Acidobacteriota</taxon>
        <taxon>Holophagae</taxon>
        <taxon>Holophagales</taxon>
        <taxon>Holophagaceae</taxon>
        <taxon>Mesoterricola</taxon>
    </lineage>
</organism>
<evidence type="ECO:0000256" key="9">
    <source>
        <dbReference type="ARBA" id="ARBA00061532"/>
    </source>
</evidence>
<dbReference type="PANTHER" id="PTHR47019:SF1">
    <property type="entry name" value="LIPID II FLIPPASE MURJ"/>
    <property type="match status" value="1"/>
</dbReference>
<evidence type="ECO:0000256" key="4">
    <source>
        <dbReference type="ARBA" id="ARBA00022960"/>
    </source>
</evidence>
<feature type="transmembrane region" description="Helical" evidence="10">
    <location>
        <begin position="167"/>
        <end position="189"/>
    </location>
</feature>
<keyword evidence="10 11" id="KW-0961">Cell wall biogenesis/degradation</keyword>
<keyword evidence="4 10" id="KW-0133">Cell shape</keyword>
<sequence length="535" mass="55533">MTLLSRVSGMLQSRVVAHYLGAGPAADAFFVAYRIPNLLRRFTAEGTMTSAFLPTLNEVETGEGDAAARQLTARFLGTLGLGLALLSLIAIPAMGVLTGLQMLGRLAPAGAGLGEQLRALGWILAHPRLAPPAWTLTTVLAQIMFPYLTLVSLTAGLAAVLNLRGRFALPASVSTFWNLTFILVTWAGLEAGPRGWRVPEAAALVMAGAALAGGLVQLAVLWPGFRALGYGVRPGLHLKDPGVRRALRRMAPGLLGTGIAPINALISTALASQLAVGAQTVLFNANMMGEMVLGVFAASIATVSLPVMSRLVEAGDLQGLRRALAEALRGTAVLAIPGSVGMAVLAQPIIALIFQTGRFNAQAVAWTAATLGFQAVGLLFIATGRITAQCLYALKDYRRPAYAALLSMVVNIALSLALMGPLGTGGMALANGLASIAGLVYMTAGLRPRLPALPWREVGGGWVSMGAASAVMGLLAWVGAGQLGLSGPYRGLAGTSLRLFPLIAACALVYGALLLLFRVPEGTALLSRIRRRLGR</sequence>
<evidence type="ECO:0000256" key="7">
    <source>
        <dbReference type="ARBA" id="ARBA00023136"/>
    </source>
</evidence>
<evidence type="ECO:0000313" key="12">
    <source>
        <dbReference type="EMBL" id="BDU75648.1"/>
    </source>
</evidence>
<dbReference type="KEGG" id="msea:METESE_06060"/>
<feature type="transmembrane region" description="Helical" evidence="10">
    <location>
        <begin position="402"/>
        <end position="422"/>
    </location>
</feature>
<dbReference type="GO" id="GO:0034204">
    <property type="term" value="P:lipid translocation"/>
    <property type="evidence" value="ECO:0007669"/>
    <property type="project" value="TreeGrafter"/>
</dbReference>
<dbReference type="InterPro" id="IPR004268">
    <property type="entry name" value="MurJ"/>
</dbReference>
<dbReference type="CDD" id="cd13123">
    <property type="entry name" value="MATE_MurJ_like"/>
    <property type="match status" value="1"/>
</dbReference>
<evidence type="ECO:0000256" key="5">
    <source>
        <dbReference type="ARBA" id="ARBA00022984"/>
    </source>
</evidence>
<dbReference type="PIRSF" id="PIRSF002869">
    <property type="entry name" value="MviN"/>
    <property type="match status" value="1"/>
</dbReference>
<evidence type="ECO:0000256" key="8">
    <source>
        <dbReference type="ARBA" id="ARBA00060041"/>
    </source>
</evidence>
<feature type="transmembrane region" description="Helical" evidence="10">
    <location>
        <begin position="246"/>
        <end position="271"/>
    </location>
</feature>
<keyword evidence="13" id="KW-1185">Reference proteome</keyword>
<keyword evidence="6 10" id="KW-1133">Transmembrane helix</keyword>
<dbReference type="GO" id="GO:0071555">
    <property type="term" value="P:cell wall organization"/>
    <property type="evidence" value="ECO:0007669"/>
    <property type="project" value="UniProtKB-UniRule"/>
</dbReference>
<keyword evidence="3 10" id="KW-0812">Transmembrane</keyword>
<dbReference type="GO" id="GO:0008360">
    <property type="term" value="P:regulation of cell shape"/>
    <property type="evidence" value="ECO:0007669"/>
    <property type="project" value="UniProtKB-UniRule"/>
</dbReference>
<evidence type="ECO:0000256" key="11">
    <source>
        <dbReference type="PIRNR" id="PIRNR002869"/>
    </source>
</evidence>
<evidence type="ECO:0000313" key="13">
    <source>
        <dbReference type="Proteomes" id="UP001228113"/>
    </source>
</evidence>
<evidence type="ECO:0000256" key="2">
    <source>
        <dbReference type="ARBA" id="ARBA00022475"/>
    </source>
</evidence>
<reference evidence="12" key="1">
    <citation type="journal article" date="2023" name="Int. J. Syst. Evol. Microbiol.">
        <title>Mesoterricola silvestris gen. nov., sp. nov., Mesoterricola sediminis sp. nov., Geothrix oryzae sp. nov., Geothrix edaphica sp. nov., Geothrix rubra sp. nov., and Geothrix limicola sp. nov., six novel members of Acidobacteriota isolated from soils.</title>
        <authorList>
            <person name="Itoh H."/>
            <person name="Sugisawa Y."/>
            <person name="Mise K."/>
            <person name="Xu Z."/>
            <person name="Kuniyasu M."/>
            <person name="Ushijima N."/>
            <person name="Kawano K."/>
            <person name="Kobayashi E."/>
            <person name="Shiratori Y."/>
            <person name="Masuda Y."/>
            <person name="Senoo K."/>
        </authorList>
    </citation>
    <scope>NUCLEOTIDE SEQUENCE</scope>
    <source>
        <strain evidence="12">W786</strain>
    </source>
</reference>
<keyword evidence="10 11" id="KW-0813">Transport</keyword>
<evidence type="ECO:0000256" key="1">
    <source>
        <dbReference type="ARBA" id="ARBA00004651"/>
    </source>
</evidence>
<accession>A0AA48HC99</accession>
<comment type="pathway">
    <text evidence="10">Cell wall biogenesis; peptidoglycan biosynthesis.</text>
</comment>
<feature type="transmembrane region" description="Helical" evidence="10">
    <location>
        <begin position="499"/>
        <end position="519"/>
    </location>
</feature>
<dbReference type="GO" id="GO:0005886">
    <property type="term" value="C:plasma membrane"/>
    <property type="evidence" value="ECO:0007669"/>
    <property type="project" value="UniProtKB-SubCell"/>
</dbReference>
<feature type="transmembrane region" description="Helical" evidence="10">
    <location>
        <begin position="458"/>
        <end position="479"/>
    </location>
</feature>